<evidence type="ECO:0000313" key="6">
    <source>
        <dbReference type="EMBL" id="CUO76629.1"/>
    </source>
</evidence>
<dbReference type="GO" id="GO:0003676">
    <property type="term" value="F:nucleic acid binding"/>
    <property type="evidence" value="ECO:0007669"/>
    <property type="project" value="InterPro"/>
</dbReference>
<dbReference type="InterPro" id="IPR013520">
    <property type="entry name" value="Ribonucl_H"/>
</dbReference>
<feature type="compositionally biased region" description="Basic residues" evidence="4">
    <location>
        <begin position="309"/>
        <end position="324"/>
    </location>
</feature>
<dbReference type="RefSeq" id="WP_055657689.1">
    <property type="nucleotide sequence ID" value="NZ_CABIXC010000011.1"/>
</dbReference>
<dbReference type="Gene3D" id="3.30.420.10">
    <property type="entry name" value="Ribonuclease H-like superfamily/Ribonuclease H"/>
    <property type="match status" value="1"/>
</dbReference>
<feature type="domain" description="Exonuclease" evidence="5">
    <location>
        <begin position="3"/>
        <end position="186"/>
    </location>
</feature>
<protein>
    <submittedName>
        <fullName evidence="6">Exonuclease RNase T and DNA polymerase III</fullName>
    </submittedName>
</protein>
<evidence type="ECO:0000259" key="5">
    <source>
        <dbReference type="SMART" id="SM00479"/>
    </source>
</evidence>
<keyword evidence="3 6" id="KW-0269">Exonuclease</keyword>
<dbReference type="InterPro" id="IPR051274">
    <property type="entry name" value="3-5_Exoribonuclease"/>
</dbReference>
<dbReference type="PANTHER" id="PTHR23044:SF61">
    <property type="entry name" value="3'-5' EXORIBONUCLEASE 1-RELATED"/>
    <property type="match status" value="1"/>
</dbReference>
<organism evidence="6 7">
    <name type="scientific">Hungatella hathewayi</name>
    <dbReference type="NCBI Taxonomy" id="154046"/>
    <lineage>
        <taxon>Bacteria</taxon>
        <taxon>Bacillati</taxon>
        <taxon>Bacillota</taxon>
        <taxon>Clostridia</taxon>
        <taxon>Lachnospirales</taxon>
        <taxon>Lachnospiraceae</taxon>
        <taxon>Hungatella</taxon>
    </lineage>
</organism>
<dbReference type="Proteomes" id="UP000095651">
    <property type="component" value="Unassembled WGS sequence"/>
</dbReference>
<dbReference type="InterPro" id="IPR036397">
    <property type="entry name" value="RNaseH_sf"/>
</dbReference>
<evidence type="ECO:0000256" key="1">
    <source>
        <dbReference type="ARBA" id="ARBA00022722"/>
    </source>
</evidence>
<gene>
    <name evidence="6" type="ORF">ERS852407_03889</name>
</gene>
<dbReference type="SMART" id="SM00479">
    <property type="entry name" value="EXOIII"/>
    <property type="match status" value="1"/>
</dbReference>
<proteinExistence type="predicted"/>
<dbReference type="PANTHER" id="PTHR23044">
    <property type="entry name" value="3'-5' EXONUCLEASE ERI1-RELATED"/>
    <property type="match status" value="1"/>
</dbReference>
<name>A0A174HUM9_9FIRM</name>
<evidence type="ECO:0000256" key="4">
    <source>
        <dbReference type="SAM" id="MobiDB-lite"/>
    </source>
</evidence>
<dbReference type="GO" id="GO:0000175">
    <property type="term" value="F:3'-5'-RNA exonuclease activity"/>
    <property type="evidence" value="ECO:0007669"/>
    <property type="project" value="InterPro"/>
</dbReference>
<dbReference type="EMBL" id="CYZE01000011">
    <property type="protein sequence ID" value="CUO76629.1"/>
    <property type="molecule type" value="Genomic_DNA"/>
</dbReference>
<feature type="region of interest" description="Disordered" evidence="4">
    <location>
        <begin position="302"/>
        <end position="330"/>
    </location>
</feature>
<dbReference type="SUPFAM" id="SSF53098">
    <property type="entry name" value="Ribonuclease H-like"/>
    <property type="match status" value="1"/>
</dbReference>
<dbReference type="Pfam" id="PF00929">
    <property type="entry name" value="RNase_T"/>
    <property type="match status" value="1"/>
</dbReference>
<evidence type="ECO:0000256" key="2">
    <source>
        <dbReference type="ARBA" id="ARBA00022801"/>
    </source>
</evidence>
<keyword evidence="1" id="KW-0540">Nuclease</keyword>
<dbReference type="CDD" id="cd06133">
    <property type="entry name" value="ERI-1_3'hExo_like"/>
    <property type="match status" value="1"/>
</dbReference>
<dbReference type="InterPro" id="IPR047201">
    <property type="entry name" value="ERI-1_3'hExo-like"/>
</dbReference>
<sequence>MKNYIVLDLEWNQSPDGKEGTIDHFPFEIIEIGAVRLDEAFQETGQFCRLIRPRVYPQMHYRISEVTHMDMAELERNGETFVAVIRDFLEWCGNDCVFCTWGSMDLTELQRNMAYYGVEIPFDKPLLYYDVQKLYSLLQGDGKQKQSLDITARELGIMEDRPFHRALDDAHYTGRVMAAMDFERVMEYWSTDYYRLPESKEEEVYLIFPGYSKYISRTFETKEEAIADKTVTDLICYRCNRMLRKKVRWFSVNQKFYFALGVCPEHGYLKGKIRMKRSDDGRVYAVKTMKLVDEEGARQISEKKEEAKKKRIEKTKHRKQKTNIKMRGSD</sequence>
<accession>A0A174HUM9</accession>
<dbReference type="InterPro" id="IPR012337">
    <property type="entry name" value="RNaseH-like_sf"/>
</dbReference>
<evidence type="ECO:0000256" key="3">
    <source>
        <dbReference type="ARBA" id="ARBA00022839"/>
    </source>
</evidence>
<reference evidence="6 7" key="1">
    <citation type="submission" date="2015-09" db="EMBL/GenBank/DDBJ databases">
        <authorList>
            <consortium name="Pathogen Informatics"/>
        </authorList>
    </citation>
    <scope>NUCLEOTIDE SEQUENCE [LARGE SCALE GENOMIC DNA]</scope>
    <source>
        <strain evidence="6 7">2789STDY5608850</strain>
    </source>
</reference>
<evidence type="ECO:0000313" key="7">
    <source>
        <dbReference type="Proteomes" id="UP000095651"/>
    </source>
</evidence>
<keyword evidence="2" id="KW-0378">Hydrolase</keyword>
<dbReference type="AlphaFoldDB" id="A0A174HUM9"/>